<sequence>MTVLFGDFEDFAHLDLHLLAAADAHEQAQIRLDRARISARTQNTLPEYHPDGIADARSGSWRLLRCDELGDEQPERPGGRLYLLAFEGLVRYIEVGMVEGRKLAALRDRVRRHEHAAEIHQCFLFDAWASQSCTTDEAAGQWEVRVLQRLNTLVKGNRVRRVHREYFYGVPSHMAMNAIELERPEVDGAPRHPGVVYQA</sequence>
<evidence type="ECO:0000313" key="2">
    <source>
        <dbReference type="Proteomes" id="UP000656881"/>
    </source>
</evidence>
<dbReference type="RefSeq" id="WP_189177696.1">
    <property type="nucleotide sequence ID" value="NZ_BMNG01000028.1"/>
</dbReference>
<accession>A0ABQ2N0K2</accession>
<keyword evidence="2" id="KW-1185">Reference proteome</keyword>
<protein>
    <recommendedName>
        <fullName evidence="3">GIY-YIG nuclease family protein</fullName>
    </recommendedName>
</protein>
<proteinExistence type="predicted"/>
<gene>
    <name evidence="1" type="ORF">GCM10012286_81050</name>
</gene>
<name>A0ABQ2N0K2_9ACTN</name>
<comment type="caution">
    <text evidence="1">The sequence shown here is derived from an EMBL/GenBank/DDBJ whole genome shotgun (WGS) entry which is preliminary data.</text>
</comment>
<evidence type="ECO:0008006" key="3">
    <source>
        <dbReference type="Google" id="ProtNLM"/>
    </source>
</evidence>
<dbReference type="EMBL" id="BMNG01000028">
    <property type="protein sequence ID" value="GGO59442.1"/>
    <property type="molecule type" value="Genomic_DNA"/>
</dbReference>
<reference evidence="2" key="1">
    <citation type="journal article" date="2019" name="Int. J. Syst. Evol. Microbiol.">
        <title>The Global Catalogue of Microorganisms (GCM) 10K type strain sequencing project: providing services to taxonomists for standard genome sequencing and annotation.</title>
        <authorList>
            <consortium name="The Broad Institute Genomics Platform"/>
            <consortium name="The Broad Institute Genome Sequencing Center for Infectious Disease"/>
            <person name="Wu L."/>
            <person name="Ma J."/>
        </authorList>
    </citation>
    <scope>NUCLEOTIDE SEQUENCE [LARGE SCALE GENOMIC DNA]</scope>
    <source>
        <strain evidence="2">CGMCC 4.7349</strain>
    </source>
</reference>
<dbReference type="Proteomes" id="UP000656881">
    <property type="component" value="Unassembled WGS sequence"/>
</dbReference>
<organism evidence="1 2">
    <name type="scientific">Streptomyces lasiicapitis</name>
    <dbReference type="NCBI Taxonomy" id="1923961"/>
    <lineage>
        <taxon>Bacteria</taxon>
        <taxon>Bacillati</taxon>
        <taxon>Actinomycetota</taxon>
        <taxon>Actinomycetes</taxon>
        <taxon>Kitasatosporales</taxon>
        <taxon>Streptomycetaceae</taxon>
        <taxon>Streptomyces</taxon>
    </lineage>
</organism>
<evidence type="ECO:0000313" key="1">
    <source>
        <dbReference type="EMBL" id="GGO59442.1"/>
    </source>
</evidence>